<dbReference type="SUPFAM" id="SSF56752">
    <property type="entry name" value="D-aminoacid aminotransferase-like PLP-dependent enzymes"/>
    <property type="match status" value="1"/>
</dbReference>
<dbReference type="RefSeq" id="WP_182161706.1">
    <property type="nucleotide sequence ID" value="NZ_JACFXV010000031.1"/>
</dbReference>
<dbReference type="Proteomes" id="UP000541109">
    <property type="component" value="Unassembled WGS sequence"/>
</dbReference>
<dbReference type="PANTHER" id="PTHR11236:SF50">
    <property type="entry name" value="AMINODEOXYCHORISMATE SYNTHASE COMPONENT 1"/>
    <property type="match status" value="1"/>
</dbReference>
<keyword evidence="3" id="KW-0032">Aminotransferase</keyword>
<feature type="domain" description="Chorismate-utilising enzyme C-terminal" evidence="2">
    <location>
        <begin position="128"/>
        <end position="382"/>
    </location>
</feature>
<dbReference type="NCBIfam" id="TIGR00553">
    <property type="entry name" value="pabB"/>
    <property type="match status" value="1"/>
</dbReference>
<gene>
    <name evidence="3" type="primary">pabB</name>
    <name evidence="3" type="ORF">H2509_01825</name>
</gene>
<dbReference type="Gene3D" id="3.30.470.10">
    <property type="match status" value="1"/>
</dbReference>
<sequence>MTGPKKQPGGRVLLLDAKENDGALLFERPRTVLSCARLEDVRSTLGEVEAQSRDGAHLAGFLAYEAGYAFEQKLLKAPLPPLSVPLVWFGVFDAPRRLTKGEALDWLHTETAEAGPPRIGDMRFDTSREEYEAAFAAVRVHLARGDIYQANLTIRARFMVEGDPLRLFRDLVLRQPVGHAAFVDTGDVRVLSLSPELFLERQGSLIRTRPMKGTAARGRTLREDRRIARSLAADPKSQAENVMIVDLMRNDLSRVTEAGSVTVPSLFSVETYRTLFQMTSTVEGRLRQGAGFAEIAENLFPCGSITGAPKLSAMTILRDLEQSARGIYTGSIGHVAPGGDFRFNVAIRTLVIDREGRGEAGTGSGVVFDSGAAPEYDECLLKLRFMTGSFERFGLIETLLWTPEEGYFLLQRHLDRLAESAAYFGYPCDPGAVEAALEEHAEILSGRRRVRLQLEADGSFEISDAPLAGATGKPWHVAICETPVSADDVFLYHKTTRRTFFDQTRRQLAGSHDVDEVIFVNTEGYLTEGSYTSLFVERDGRLLTPALRHGLLAGTFRAALLETGRAVEADLKAVDLEGATIYLGNSVRGLIRAEVSRRTLNAEAAE</sequence>
<organism evidence="3 4">
    <name type="scientific">Stappia albiluteola</name>
    <dbReference type="NCBI Taxonomy" id="2758565"/>
    <lineage>
        <taxon>Bacteria</taxon>
        <taxon>Pseudomonadati</taxon>
        <taxon>Pseudomonadota</taxon>
        <taxon>Alphaproteobacteria</taxon>
        <taxon>Hyphomicrobiales</taxon>
        <taxon>Stappiaceae</taxon>
        <taxon>Stappia</taxon>
    </lineage>
</organism>
<dbReference type="EMBL" id="JACFXV010000031">
    <property type="protein sequence ID" value="MBA5775860.1"/>
    <property type="molecule type" value="Genomic_DNA"/>
</dbReference>
<dbReference type="InterPro" id="IPR043132">
    <property type="entry name" value="BCAT-like_C"/>
</dbReference>
<keyword evidence="4" id="KW-1185">Reference proteome</keyword>
<dbReference type="SUPFAM" id="SSF56322">
    <property type="entry name" value="ADC synthase"/>
    <property type="match status" value="1"/>
</dbReference>
<dbReference type="InterPro" id="IPR005801">
    <property type="entry name" value="ADC_synthase"/>
</dbReference>
<evidence type="ECO:0000256" key="1">
    <source>
        <dbReference type="ARBA" id="ARBA00014472"/>
    </source>
</evidence>
<dbReference type="Gene3D" id="3.20.10.10">
    <property type="entry name" value="D-amino Acid Aminotransferase, subunit A, domain 2"/>
    <property type="match status" value="1"/>
</dbReference>
<name>A0A839A8G8_9HYPH</name>
<dbReference type="InterPro" id="IPR036038">
    <property type="entry name" value="Aminotransferase-like"/>
</dbReference>
<keyword evidence="3" id="KW-0808">Transferase</keyword>
<evidence type="ECO:0000313" key="4">
    <source>
        <dbReference type="Proteomes" id="UP000541109"/>
    </source>
</evidence>
<dbReference type="InterPro" id="IPR043131">
    <property type="entry name" value="BCAT-like_N"/>
</dbReference>
<dbReference type="GO" id="GO:0046820">
    <property type="term" value="F:4-amino-4-deoxychorismate synthase activity"/>
    <property type="evidence" value="ECO:0007669"/>
    <property type="project" value="TreeGrafter"/>
</dbReference>
<protein>
    <recommendedName>
        <fullName evidence="1">Probable branched-chain-amino-acid aminotransferase</fullName>
    </recommendedName>
</protein>
<dbReference type="GO" id="GO:0009396">
    <property type="term" value="P:folic acid-containing compound biosynthetic process"/>
    <property type="evidence" value="ECO:0007669"/>
    <property type="project" value="InterPro"/>
</dbReference>
<evidence type="ECO:0000259" key="2">
    <source>
        <dbReference type="Pfam" id="PF00425"/>
    </source>
</evidence>
<proteinExistence type="predicted"/>
<accession>A0A839A8G8</accession>
<comment type="caution">
    <text evidence="3">The sequence shown here is derived from an EMBL/GenBank/DDBJ whole genome shotgun (WGS) entry which is preliminary data.</text>
</comment>
<evidence type="ECO:0000313" key="3">
    <source>
        <dbReference type="EMBL" id="MBA5775860.1"/>
    </source>
</evidence>
<dbReference type="AlphaFoldDB" id="A0A839A8G8"/>
<dbReference type="InterPro" id="IPR005802">
    <property type="entry name" value="ADC_synth_comp_1"/>
</dbReference>
<dbReference type="PANTHER" id="PTHR11236">
    <property type="entry name" value="AMINOBENZOATE/ANTHRANILATE SYNTHASE"/>
    <property type="match status" value="1"/>
</dbReference>
<dbReference type="InterPro" id="IPR019999">
    <property type="entry name" value="Anth_synth_I-like"/>
</dbReference>
<dbReference type="GO" id="GO:0000162">
    <property type="term" value="P:L-tryptophan biosynthetic process"/>
    <property type="evidence" value="ECO:0007669"/>
    <property type="project" value="TreeGrafter"/>
</dbReference>
<dbReference type="Gene3D" id="3.60.120.10">
    <property type="entry name" value="Anthranilate synthase"/>
    <property type="match status" value="1"/>
</dbReference>
<dbReference type="PRINTS" id="PR00095">
    <property type="entry name" value="ANTSNTHASEI"/>
</dbReference>
<dbReference type="Pfam" id="PF00425">
    <property type="entry name" value="Chorismate_bind"/>
    <property type="match status" value="1"/>
</dbReference>
<dbReference type="Pfam" id="PF01063">
    <property type="entry name" value="Aminotran_4"/>
    <property type="match status" value="1"/>
</dbReference>
<reference evidence="3 4" key="1">
    <citation type="submission" date="2020-07" db="EMBL/GenBank/DDBJ databases">
        <title>Stappia sp., F7233, whole genome shotgun sequencing project.</title>
        <authorList>
            <person name="Jiang S."/>
            <person name="Liu Z.W."/>
            <person name="Du Z.J."/>
        </authorList>
    </citation>
    <scope>NUCLEOTIDE SEQUENCE [LARGE SCALE GENOMIC DNA]</scope>
    <source>
        <strain evidence="3 4">F7233</strain>
    </source>
</reference>
<dbReference type="InterPro" id="IPR015890">
    <property type="entry name" value="Chorismate_C"/>
</dbReference>
<dbReference type="InterPro" id="IPR001544">
    <property type="entry name" value="Aminotrans_IV"/>
</dbReference>